<dbReference type="RefSeq" id="WP_115432443.1">
    <property type="nucleotide sequence ID" value="NZ_CP031337.1"/>
</dbReference>
<name>A0A345Y3K1_9NEIS</name>
<evidence type="ECO:0000313" key="2">
    <source>
        <dbReference type="EMBL" id="AXK38503.1"/>
    </source>
</evidence>
<accession>A0A345Y3K1</accession>
<dbReference type="EMBL" id="CP031337">
    <property type="protein sequence ID" value="AXK38503.1"/>
    <property type="molecule type" value="Genomic_DNA"/>
</dbReference>
<dbReference type="KEGG" id="ccah:DWG20_03155"/>
<dbReference type="Pfam" id="PF13276">
    <property type="entry name" value="HTH_21"/>
    <property type="match status" value="1"/>
</dbReference>
<dbReference type="Proteomes" id="UP000254537">
    <property type="component" value="Chromosome"/>
</dbReference>
<dbReference type="AlphaFoldDB" id="A0A345Y3K1"/>
<proteinExistence type="predicted"/>
<feature type="domain" description="HTH-like" evidence="1">
    <location>
        <begin position="3"/>
        <end position="38"/>
    </location>
</feature>
<protein>
    <submittedName>
        <fullName evidence="2">Transposase</fullName>
    </submittedName>
</protein>
<gene>
    <name evidence="2" type="ORF">DWG20_03155</name>
</gene>
<dbReference type="OrthoDB" id="8613975at2"/>
<evidence type="ECO:0000313" key="3">
    <source>
        <dbReference type="Proteomes" id="UP000254537"/>
    </source>
</evidence>
<dbReference type="InterPro" id="IPR025948">
    <property type="entry name" value="HTH-like_dom"/>
</dbReference>
<reference evidence="2 3" key="1">
    <citation type="submission" date="2018-07" db="EMBL/GenBank/DDBJ databases">
        <title>Crenobacter cavernae sp. nov., isolated from a karst cave.</title>
        <authorList>
            <person name="Zhu H."/>
        </authorList>
    </citation>
    <scope>NUCLEOTIDE SEQUENCE [LARGE SCALE GENOMIC DNA]</scope>
    <source>
        <strain evidence="2 3">K1W11S-77</strain>
    </source>
</reference>
<sequence>MNGIYTHRRIHVELVAQDMACGRHWVARLMREGGLRCVLANVGGRCRMASLCCRWCQTSWSASLPHHDRRS</sequence>
<evidence type="ECO:0000259" key="1">
    <source>
        <dbReference type="Pfam" id="PF13276"/>
    </source>
</evidence>
<organism evidence="2 3">
    <name type="scientific">Crenobacter cavernae</name>
    <dbReference type="NCBI Taxonomy" id="2290923"/>
    <lineage>
        <taxon>Bacteria</taxon>
        <taxon>Pseudomonadati</taxon>
        <taxon>Pseudomonadota</taxon>
        <taxon>Betaproteobacteria</taxon>
        <taxon>Neisseriales</taxon>
        <taxon>Neisseriaceae</taxon>
        <taxon>Crenobacter</taxon>
    </lineage>
</organism>